<dbReference type="EMBL" id="JQ062408">
    <property type="protein sequence ID" value="AFA52577.1"/>
    <property type="molecule type" value="Genomic_DNA"/>
</dbReference>
<name>H6WB89_VAULI</name>
<feature type="domain" description="Protein kinase" evidence="2">
    <location>
        <begin position="303"/>
        <end position="639"/>
    </location>
</feature>
<evidence type="ECO:0000313" key="3">
    <source>
        <dbReference type="EMBL" id="AFA52577.1"/>
    </source>
</evidence>
<evidence type="ECO:0000256" key="1">
    <source>
        <dbReference type="SAM" id="SignalP"/>
    </source>
</evidence>
<dbReference type="PANTHER" id="PTHR43173:SF12">
    <property type="entry name" value="PROTEIN KINASE SUPERFAMILY PROTEIN"/>
    <property type="match status" value="1"/>
</dbReference>
<dbReference type="AlphaFoldDB" id="H6WB89"/>
<dbReference type="InterPro" id="IPR004147">
    <property type="entry name" value="ABC1_dom"/>
</dbReference>
<evidence type="ECO:0000259" key="2">
    <source>
        <dbReference type="PROSITE" id="PS50011"/>
    </source>
</evidence>
<keyword evidence="1" id="KW-0732">Signal</keyword>
<dbReference type="GO" id="GO:0005524">
    <property type="term" value="F:ATP binding"/>
    <property type="evidence" value="ECO:0007669"/>
    <property type="project" value="InterPro"/>
</dbReference>
<dbReference type="InterPro" id="IPR000719">
    <property type="entry name" value="Prot_kinase_dom"/>
</dbReference>
<dbReference type="PROSITE" id="PS50011">
    <property type="entry name" value="PROTEIN_KINASE_DOM"/>
    <property type="match status" value="1"/>
</dbReference>
<reference evidence="3" key="1">
    <citation type="journal article" date="2012" name="Mol. Biol. Evol.">
        <title>Transcriptomic Evidence for the Expression of Horizontally Transferred Algal Nuclear Genes in the Photosynthetic Sea Slug, Elysia chlorotica.</title>
        <authorList>
            <person name="Pierce S.K."/>
            <person name="Fang X."/>
            <person name="Schwartz J.A."/>
            <person name="Jiang X."/>
            <person name="Zhao W."/>
            <person name="Curtis N.E."/>
            <person name="Kocot K.M."/>
            <person name="Yang B."/>
            <person name="Wang J."/>
        </authorList>
    </citation>
    <scope>NUCLEOTIDE SEQUENCE</scope>
</reference>
<dbReference type="PANTHER" id="PTHR43173">
    <property type="entry name" value="ABC1 FAMILY PROTEIN"/>
    <property type="match status" value="1"/>
</dbReference>
<dbReference type="SUPFAM" id="SSF56112">
    <property type="entry name" value="Protein kinase-like (PK-like)"/>
    <property type="match status" value="1"/>
</dbReference>
<protein>
    <submittedName>
        <fullName evidence="3">ABC transporter-like protein</fullName>
    </submittedName>
</protein>
<dbReference type="InterPro" id="IPR011009">
    <property type="entry name" value="Kinase-like_dom_sf"/>
</dbReference>
<organism evidence="3">
    <name type="scientific">Vaucheria litorea</name>
    <name type="common">Yellow-green alga</name>
    <dbReference type="NCBI Taxonomy" id="109269"/>
    <lineage>
        <taxon>Eukaryota</taxon>
        <taxon>Sar</taxon>
        <taxon>Stramenopiles</taxon>
        <taxon>Ochrophyta</taxon>
        <taxon>PX clade</taxon>
        <taxon>Xanthophyceae</taxon>
        <taxon>Vaucheriales</taxon>
        <taxon>Vaucheriaceae</taxon>
        <taxon>Vaucheria</taxon>
    </lineage>
</organism>
<feature type="signal peptide" evidence="1">
    <location>
        <begin position="1"/>
        <end position="20"/>
    </location>
</feature>
<dbReference type="InterPro" id="IPR051130">
    <property type="entry name" value="Mito_struct-func_regulator"/>
</dbReference>
<dbReference type="GO" id="GO:0004672">
    <property type="term" value="F:protein kinase activity"/>
    <property type="evidence" value="ECO:0007669"/>
    <property type="project" value="InterPro"/>
</dbReference>
<sequence length="639" mass="72298">MLRHLSCCLLLSSLVQSATAGYNFRSPYSTPLAIAVPYNIKSDDPPTIKPSPPATQNDALPPNRVSILGGLVKKKKAIFALCLTVLTCVSLKKEEGSFKEENLIFKEETLPIPKLTKIQGKDIHLPHFPLGGLDIWHSLRRRKMARRRIRLDQDDVIKVLTPKETQKKAKKTSASLMGKTPFRGVKFWLRAANIYFSYKKAQLYCNFFIPLVDEHEKEELRKITWQETHDLNSDRLLALCLDLRGFYLKTGQFLGTRHDFMPQVYLKKLGMLHDDVPAMSPAEVRKVMKAELGKNWEEIFEELNLEQPLGSASISQVHRGVLKENKSPVAVKVQYPGAEKTMTRDLSNLKVLASFLQKFELDFDVLSSIRELSRQIKYEFNFENESSVMERMKLSLANHSNIVSVPTSINATKKVLIMSFIEGQSLASIRRSEKERFRNLRKRIGGRLLKTLAGAWGYMIFQEGLFNADLHPGNIVIMPEGRAWGPVGLVLGLVGLNTPALSVGLLDWGQVKELDEGSRERFARLVCAIANKKSQDEVVEAFKGLGIKIADPNNSDSIEKLALVMFDARNIDGANLNPFSQDNIMKQNRIKQYPQDLYFVLRAAIMFRGMSESLKVPFSLANAWAPYATKFLKSQENKK</sequence>
<dbReference type="CDD" id="cd05121">
    <property type="entry name" value="ABC1_ADCK3-like"/>
    <property type="match status" value="1"/>
</dbReference>
<dbReference type="Gene3D" id="1.10.510.10">
    <property type="entry name" value="Transferase(Phosphotransferase) domain 1"/>
    <property type="match status" value="1"/>
</dbReference>
<feature type="chain" id="PRO_5003607783" evidence="1">
    <location>
        <begin position="21"/>
        <end position="639"/>
    </location>
</feature>
<dbReference type="Pfam" id="PF03109">
    <property type="entry name" value="ABC1"/>
    <property type="match status" value="1"/>
</dbReference>
<proteinExistence type="predicted"/>
<accession>H6WB89</accession>